<gene>
    <name evidence="1" type="ORF">KME07_08135</name>
</gene>
<proteinExistence type="predicted"/>
<reference evidence="1" key="2">
    <citation type="journal article" date="2022" name="Microbiol. Resour. Announc.">
        <title>Metagenome Sequencing to Explore Phylogenomics of Terrestrial Cyanobacteria.</title>
        <authorList>
            <person name="Ward R.D."/>
            <person name="Stajich J.E."/>
            <person name="Johansen J.R."/>
            <person name="Huntemann M."/>
            <person name="Clum A."/>
            <person name="Foster B."/>
            <person name="Foster B."/>
            <person name="Roux S."/>
            <person name="Palaniappan K."/>
            <person name="Varghese N."/>
            <person name="Mukherjee S."/>
            <person name="Reddy T.B.K."/>
            <person name="Daum C."/>
            <person name="Copeland A."/>
            <person name="Chen I.A."/>
            <person name="Ivanova N.N."/>
            <person name="Kyrpides N.C."/>
            <person name="Shapiro N."/>
            <person name="Eloe-Fadrosh E.A."/>
            <person name="Pietrasiak N."/>
        </authorList>
    </citation>
    <scope>NUCLEOTIDE SEQUENCE</scope>
    <source>
        <strain evidence="1">GSE-TBD4-15B</strain>
    </source>
</reference>
<sequence>MNSIFTTSRELTGVITSMTQARPGKKWRVHFSATDWFADAEQAFDFKPGEVVRVIGQKTATTLLIEPV</sequence>
<comment type="caution">
    <text evidence="1">The sequence shown here is derived from an EMBL/GenBank/DDBJ whole genome shotgun (WGS) entry which is preliminary data.</text>
</comment>
<name>A0A951P9Q4_9CYAN</name>
<dbReference type="AlphaFoldDB" id="A0A951P9Q4"/>
<evidence type="ECO:0008006" key="3">
    <source>
        <dbReference type="Google" id="ProtNLM"/>
    </source>
</evidence>
<evidence type="ECO:0000313" key="2">
    <source>
        <dbReference type="Proteomes" id="UP000707356"/>
    </source>
</evidence>
<evidence type="ECO:0000313" key="1">
    <source>
        <dbReference type="EMBL" id="MBW4465394.1"/>
    </source>
</evidence>
<dbReference type="Proteomes" id="UP000707356">
    <property type="component" value="Unassembled WGS sequence"/>
</dbReference>
<accession>A0A951P9Q4</accession>
<organism evidence="1 2">
    <name type="scientific">Pegethrix bostrychoides GSE-TBD4-15B</name>
    <dbReference type="NCBI Taxonomy" id="2839662"/>
    <lineage>
        <taxon>Bacteria</taxon>
        <taxon>Bacillati</taxon>
        <taxon>Cyanobacteriota</taxon>
        <taxon>Cyanophyceae</taxon>
        <taxon>Oculatellales</taxon>
        <taxon>Oculatellaceae</taxon>
        <taxon>Pegethrix</taxon>
    </lineage>
</organism>
<protein>
    <recommendedName>
        <fullName evidence="3">NfeD-like C-terminal domain-containing protein</fullName>
    </recommendedName>
</protein>
<reference evidence="1" key="1">
    <citation type="submission" date="2021-05" db="EMBL/GenBank/DDBJ databases">
        <authorList>
            <person name="Pietrasiak N."/>
            <person name="Ward R."/>
            <person name="Stajich J.E."/>
            <person name="Kurbessoian T."/>
        </authorList>
    </citation>
    <scope>NUCLEOTIDE SEQUENCE</scope>
    <source>
        <strain evidence="1">GSE-TBD4-15B</strain>
    </source>
</reference>
<dbReference type="EMBL" id="JAHHHV010000041">
    <property type="protein sequence ID" value="MBW4465394.1"/>
    <property type="molecule type" value="Genomic_DNA"/>
</dbReference>